<dbReference type="AlphaFoldDB" id="A0A9X3S1L0"/>
<evidence type="ECO:0000256" key="1">
    <source>
        <dbReference type="ARBA" id="ARBA00004953"/>
    </source>
</evidence>
<keyword evidence="3" id="KW-0169">Cobalamin biosynthesis</keyword>
<feature type="domain" description="Cobalamin biosynthesis precorrin-8X methylmutase CobH/CbiC" evidence="5">
    <location>
        <begin position="8"/>
        <end position="189"/>
    </location>
</feature>
<evidence type="ECO:0000256" key="3">
    <source>
        <dbReference type="ARBA" id="ARBA00022573"/>
    </source>
</evidence>
<comment type="similarity">
    <text evidence="2">Belongs to the CobH/CbiC family.</text>
</comment>
<keyword evidence="4" id="KW-0413">Isomerase</keyword>
<dbReference type="SUPFAM" id="SSF63965">
    <property type="entry name" value="Precorrin-8X methylmutase CbiC/CobH"/>
    <property type="match status" value="1"/>
</dbReference>
<evidence type="ECO:0000256" key="2">
    <source>
        <dbReference type="ARBA" id="ARBA00009774"/>
    </source>
</evidence>
<organism evidence="6 7">
    <name type="scientific">Solirubrobacter ginsenosidimutans</name>
    <dbReference type="NCBI Taxonomy" id="490573"/>
    <lineage>
        <taxon>Bacteria</taxon>
        <taxon>Bacillati</taxon>
        <taxon>Actinomycetota</taxon>
        <taxon>Thermoleophilia</taxon>
        <taxon>Solirubrobacterales</taxon>
        <taxon>Solirubrobacteraceae</taxon>
        <taxon>Solirubrobacter</taxon>
    </lineage>
</organism>
<dbReference type="InterPro" id="IPR003722">
    <property type="entry name" value="Cbl_synth_CobH/CbiC"/>
</dbReference>
<dbReference type="InterPro" id="IPR036588">
    <property type="entry name" value="CobH/CbiC_sf"/>
</dbReference>
<protein>
    <submittedName>
        <fullName evidence="6">Precorrin-8X methylmutase</fullName>
    </submittedName>
</protein>
<name>A0A9X3S1L0_9ACTN</name>
<sequence length="196" mass="20613">MARAIHPIERESYRILRSRIDLSHLPPLSRAVAERVIHAAADLSFGDSLVLDEQALRSGREALRDGAPIYTDARMVAAGITSRTPIVPLDDPRAKADATTTRSAAAMRLATHEAPANAIWVIGNAPTALQALLAHPPKHPALIVGLPVGFVGAAEAKAALAQSPLPHVTNVGERGGSAVAVAAVNALLYFEDEEHA</sequence>
<evidence type="ECO:0000259" key="5">
    <source>
        <dbReference type="Pfam" id="PF02570"/>
    </source>
</evidence>
<evidence type="ECO:0000256" key="4">
    <source>
        <dbReference type="ARBA" id="ARBA00023235"/>
    </source>
</evidence>
<dbReference type="GO" id="GO:0009236">
    <property type="term" value="P:cobalamin biosynthetic process"/>
    <property type="evidence" value="ECO:0007669"/>
    <property type="project" value="UniProtKB-KW"/>
</dbReference>
<evidence type="ECO:0000313" key="7">
    <source>
        <dbReference type="Proteomes" id="UP001149140"/>
    </source>
</evidence>
<dbReference type="PANTHER" id="PTHR43588">
    <property type="entry name" value="COBALT-PRECORRIN-8 METHYLMUTASE"/>
    <property type="match status" value="1"/>
</dbReference>
<reference evidence="6" key="1">
    <citation type="submission" date="2022-10" db="EMBL/GenBank/DDBJ databases">
        <title>The WGS of Solirubrobacter ginsenosidimutans DSM 21036.</title>
        <authorList>
            <person name="Jiang Z."/>
        </authorList>
    </citation>
    <scope>NUCLEOTIDE SEQUENCE</scope>
    <source>
        <strain evidence="6">DSM 21036</strain>
    </source>
</reference>
<keyword evidence="7" id="KW-1185">Reference proteome</keyword>
<dbReference type="PANTHER" id="PTHR43588:SF1">
    <property type="entry name" value="COBALT-PRECORRIN-8 METHYLMUTASE"/>
    <property type="match status" value="1"/>
</dbReference>
<dbReference type="Proteomes" id="UP001149140">
    <property type="component" value="Unassembled WGS sequence"/>
</dbReference>
<gene>
    <name evidence="6" type="ORF">OM076_19705</name>
</gene>
<dbReference type="EMBL" id="JAPDOD010000019">
    <property type="protein sequence ID" value="MDA0162509.1"/>
    <property type="molecule type" value="Genomic_DNA"/>
</dbReference>
<proteinExistence type="inferred from homology"/>
<dbReference type="GO" id="GO:0016993">
    <property type="term" value="F:precorrin-8X methylmutase activity"/>
    <property type="evidence" value="ECO:0007669"/>
    <property type="project" value="InterPro"/>
</dbReference>
<evidence type="ECO:0000313" key="6">
    <source>
        <dbReference type="EMBL" id="MDA0162509.1"/>
    </source>
</evidence>
<comment type="pathway">
    <text evidence="1">Cofactor biosynthesis; adenosylcobalamin biosynthesis.</text>
</comment>
<dbReference type="Pfam" id="PF02570">
    <property type="entry name" value="CbiC"/>
    <property type="match status" value="1"/>
</dbReference>
<dbReference type="RefSeq" id="WP_270041750.1">
    <property type="nucleotide sequence ID" value="NZ_JAPDOD010000019.1"/>
</dbReference>
<comment type="caution">
    <text evidence="6">The sequence shown here is derived from an EMBL/GenBank/DDBJ whole genome shotgun (WGS) entry which is preliminary data.</text>
</comment>
<dbReference type="Gene3D" id="3.40.50.10230">
    <property type="entry name" value="Cobalamin biosynthesis CobH/CbiC, precorrin-8X methylmutase"/>
    <property type="match status" value="1"/>
</dbReference>
<accession>A0A9X3S1L0</accession>